<name>A0A437GUQ0_9SPHN</name>
<keyword evidence="2" id="KW-0175">Coiled coil</keyword>
<evidence type="ECO:0000256" key="1">
    <source>
        <dbReference type="ARBA" id="ARBA00043985"/>
    </source>
</evidence>
<reference evidence="3 4" key="1">
    <citation type="submission" date="2018-12" db="EMBL/GenBank/DDBJ databases">
        <title>Croceicoccus ponticola sp. nov., a lipolytic bacterium isolated from seawater.</title>
        <authorList>
            <person name="Yoon J.-H."/>
        </authorList>
    </citation>
    <scope>NUCLEOTIDE SEQUENCE [LARGE SCALE GENOMIC DNA]</scope>
    <source>
        <strain evidence="3 4">GM-16</strain>
    </source>
</reference>
<dbReference type="InterPro" id="IPR007157">
    <property type="entry name" value="PspA_VIPP1"/>
</dbReference>
<evidence type="ECO:0000313" key="4">
    <source>
        <dbReference type="Proteomes" id="UP000283003"/>
    </source>
</evidence>
<proteinExistence type="inferred from homology"/>
<dbReference type="AlphaFoldDB" id="A0A437GUQ0"/>
<dbReference type="NCBIfam" id="TIGR02977">
    <property type="entry name" value="phageshock_pspA"/>
    <property type="match status" value="1"/>
</dbReference>
<feature type="coiled-coil region" evidence="2">
    <location>
        <begin position="180"/>
        <end position="214"/>
    </location>
</feature>
<gene>
    <name evidence="3" type="primary">pspA</name>
    <name evidence="3" type="ORF">EKN06_14880</name>
</gene>
<dbReference type="InterPro" id="IPR014319">
    <property type="entry name" value="Phageshock_PspA"/>
</dbReference>
<keyword evidence="4" id="KW-1185">Reference proteome</keyword>
<dbReference type="PANTHER" id="PTHR31088:SF6">
    <property type="entry name" value="PHAGE SHOCK PROTEIN A"/>
    <property type="match status" value="1"/>
</dbReference>
<dbReference type="RefSeq" id="WP_127613693.1">
    <property type="nucleotide sequence ID" value="NZ_RXOL01000011.1"/>
</dbReference>
<dbReference type="GO" id="GO:0005829">
    <property type="term" value="C:cytosol"/>
    <property type="evidence" value="ECO:0007669"/>
    <property type="project" value="TreeGrafter"/>
</dbReference>
<evidence type="ECO:0000313" key="3">
    <source>
        <dbReference type="EMBL" id="RVQ64875.1"/>
    </source>
</evidence>
<dbReference type="PANTHER" id="PTHR31088">
    <property type="entry name" value="MEMBRANE-ASSOCIATED PROTEIN VIPP1, CHLOROPLASTIC"/>
    <property type="match status" value="1"/>
</dbReference>
<dbReference type="EMBL" id="RXOL01000011">
    <property type="protein sequence ID" value="RVQ64875.1"/>
    <property type="molecule type" value="Genomic_DNA"/>
</dbReference>
<dbReference type="Pfam" id="PF04012">
    <property type="entry name" value="PspA_IM30"/>
    <property type="match status" value="1"/>
</dbReference>
<dbReference type="GO" id="GO:0009271">
    <property type="term" value="P:phage shock"/>
    <property type="evidence" value="ECO:0007669"/>
    <property type="project" value="TreeGrafter"/>
</dbReference>
<comment type="similarity">
    <text evidence="1">Belongs to the PspA/Vipp/IM30 family.</text>
</comment>
<evidence type="ECO:0000256" key="2">
    <source>
        <dbReference type="SAM" id="Coils"/>
    </source>
</evidence>
<comment type="caution">
    <text evidence="3">The sequence shown here is derived from an EMBL/GenBank/DDBJ whole genome shotgun (WGS) entry which is preliminary data.</text>
</comment>
<protein>
    <submittedName>
        <fullName evidence="3">Phage shock protein PspA</fullName>
    </submittedName>
</protein>
<dbReference type="Proteomes" id="UP000283003">
    <property type="component" value="Unassembled WGS sequence"/>
</dbReference>
<sequence length="292" mass="33208">MTDPFDLEPERDEARRRSARVVHRGTDGFRIDAEVARLRGGHAEKDAVRAKDTPTRDFTQYGAPLMGIFSRTRDIIAANFADLIDKADDPHKMIRMIIVEMEETLVEVRASAARTIADQKEMQRHRLRLEKLQADWGEKAELALSKDREDLARAALVEKRKAGDLAVKLKAEGDMLDESLRTYEEDISKLQGRLREARSRQSQIAARLESAENRYKLRSLLTTERVDEAMARFDMLERRADYAEGRAEAISLRAAKGELSLAEQIDALNVDDTVDAELEDMKRALDRAAKED</sequence>
<organism evidence="3 4">
    <name type="scientific">Croceicoccus ponticola</name>
    <dbReference type="NCBI Taxonomy" id="2217664"/>
    <lineage>
        <taxon>Bacteria</taxon>
        <taxon>Pseudomonadati</taxon>
        <taxon>Pseudomonadota</taxon>
        <taxon>Alphaproteobacteria</taxon>
        <taxon>Sphingomonadales</taxon>
        <taxon>Erythrobacteraceae</taxon>
        <taxon>Croceicoccus</taxon>
    </lineage>
</organism>
<dbReference type="OrthoDB" id="9779630at2"/>
<accession>A0A437GUQ0</accession>